<evidence type="ECO:0000259" key="1">
    <source>
        <dbReference type="PROSITE" id="PS50076"/>
    </source>
</evidence>
<gene>
    <name evidence="2" type="ORF">HHK36_008676</name>
</gene>
<dbReference type="OrthoDB" id="445556at2759"/>
<dbReference type="EMBL" id="JABCRI010000005">
    <property type="protein sequence ID" value="KAF8406588.1"/>
    <property type="molecule type" value="Genomic_DNA"/>
</dbReference>
<keyword evidence="3" id="KW-1185">Reference proteome</keyword>
<evidence type="ECO:0000313" key="2">
    <source>
        <dbReference type="EMBL" id="KAF8406588.1"/>
    </source>
</evidence>
<protein>
    <recommendedName>
        <fullName evidence="1">J domain-containing protein</fullName>
    </recommendedName>
</protein>
<dbReference type="InterPro" id="IPR001623">
    <property type="entry name" value="DnaJ_domain"/>
</dbReference>
<dbReference type="SMART" id="SM00271">
    <property type="entry name" value="DnaJ"/>
    <property type="match status" value="1"/>
</dbReference>
<dbReference type="PROSITE" id="PS50076">
    <property type="entry name" value="DNAJ_2"/>
    <property type="match status" value="1"/>
</dbReference>
<dbReference type="InterPro" id="IPR052276">
    <property type="entry name" value="Diphthamide-biosynth_chaperone"/>
</dbReference>
<dbReference type="InterPro" id="IPR036869">
    <property type="entry name" value="J_dom_sf"/>
</dbReference>
<dbReference type="PANTHER" id="PTHR44240">
    <property type="entry name" value="DNAJ DOMAIN (PROKARYOTIC HEAT SHOCK PROTEIN)-RELATED"/>
    <property type="match status" value="1"/>
</dbReference>
<sequence>MASPASLYQVLGIPMSATCQEIKTAYRRLARVCHPDVATIDRKDTSADEFKKIYTAYSTLTDPEKRADYDRKLFRPKRPYCSSSSTVNSSSMAGFSGNNFESQNDFSNSSKAVVLSSSMDAMLGKLKGLFLGVEQDGSSIWLSERDAQRQKFLISASFHRQK</sequence>
<evidence type="ECO:0000313" key="3">
    <source>
        <dbReference type="Proteomes" id="UP000655225"/>
    </source>
</evidence>
<dbReference type="Gene3D" id="1.10.287.110">
    <property type="entry name" value="DnaJ domain"/>
    <property type="match status" value="1"/>
</dbReference>
<dbReference type="PRINTS" id="PR00625">
    <property type="entry name" value="JDOMAIN"/>
</dbReference>
<dbReference type="SUPFAM" id="SSF46565">
    <property type="entry name" value="Chaperone J-domain"/>
    <property type="match status" value="1"/>
</dbReference>
<proteinExistence type="predicted"/>
<accession>A0A835DK74</accession>
<reference evidence="2 3" key="1">
    <citation type="submission" date="2020-04" db="EMBL/GenBank/DDBJ databases">
        <title>Plant Genome Project.</title>
        <authorList>
            <person name="Zhang R.-G."/>
        </authorList>
    </citation>
    <scope>NUCLEOTIDE SEQUENCE [LARGE SCALE GENOMIC DNA]</scope>
    <source>
        <strain evidence="2">YNK0</strain>
        <tissue evidence="2">Leaf</tissue>
    </source>
</reference>
<name>A0A835DK74_TETSI</name>
<dbReference type="Proteomes" id="UP000655225">
    <property type="component" value="Unassembled WGS sequence"/>
</dbReference>
<comment type="caution">
    <text evidence="2">The sequence shown here is derived from an EMBL/GenBank/DDBJ whole genome shotgun (WGS) entry which is preliminary data.</text>
</comment>
<feature type="domain" description="J" evidence="1">
    <location>
        <begin position="6"/>
        <end position="73"/>
    </location>
</feature>
<dbReference type="InterPro" id="IPR018253">
    <property type="entry name" value="DnaJ_domain_CS"/>
</dbReference>
<dbReference type="PROSITE" id="PS00636">
    <property type="entry name" value="DNAJ_1"/>
    <property type="match status" value="1"/>
</dbReference>
<dbReference type="CDD" id="cd06257">
    <property type="entry name" value="DnaJ"/>
    <property type="match status" value="1"/>
</dbReference>
<dbReference type="PANTHER" id="PTHR44240:SF10">
    <property type="entry name" value="J DOMAIN-CONTAINING PROTEIN"/>
    <property type="match status" value="1"/>
</dbReference>
<dbReference type="Pfam" id="PF00226">
    <property type="entry name" value="DnaJ"/>
    <property type="match status" value="1"/>
</dbReference>
<dbReference type="AlphaFoldDB" id="A0A835DK74"/>
<organism evidence="2 3">
    <name type="scientific">Tetracentron sinense</name>
    <name type="common">Spur-leaf</name>
    <dbReference type="NCBI Taxonomy" id="13715"/>
    <lineage>
        <taxon>Eukaryota</taxon>
        <taxon>Viridiplantae</taxon>
        <taxon>Streptophyta</taxon>
        <taxon>Embryophyta</taxon>
        <taxon>Tracheophyta</taxon>
        <taxon>Spermatophyta</taxon>
        <taxon>Magnoliopsida</taxon>
        <taxon>Trochodendrales</taxon>
        <taxon>Trochodendraceae</taxon>
        <taxon>Tetracentron</taxon>
    </lineage>
</organism>